<dbReference type="InterPro" id="IPR050287">
    <property type="entry name" value="MTA/SAH_deaminase"/>
</dbReference>
<dbReference type="InterPro" id="IPR011059">
    <property type="entry name" value="Metal-dep_hydrolase_composite"/>
</dbReference>
<dbReference type="EMBL" id="JAPEVI010000003">
    <property type="protein sequence ID" value="MCX2723081.1"/>
    <property type="molecule type" value="Genomic_DNA"/>
</dbReference>
<accession>A0ABT3R1G0</accession>
<dbReference type="Proteomes" id="UP001300261">
    <property type="component" value="Unassembled WGS sequence"/>
</dbReference>
<dbReference type="Pfam" id="PF01979">
    <property type="entry name" value="Amidohydro_1"/>
    <property type="match status" value="1"/>
</dbReference>
<evidence type="ECO:0000256" key="1">
    <source>
        <dbReference type="ARBA" id="ARBA00006745"/>
    </source>
</evidence>
<dbReference type="InterPro" id="IPR006680">
    <property type="entry name" value="Amidohydro-rel"/>
</dbReference>
<dbReference type="PANTHER" id="PTHR43794:SF11">
    <property type="entry name" value="AMIDOHYDROLASE-RELATED DOMAIN-CONTAINING PROTEIN"/>
    <property type="match status" value="1"/>
</dbReference>
<evidence type="ECO:0000256" key="2">
    <source>
        <dbReference type="ARBA" id="ARBA00022801"/>
    </source>
</evidence>
<dbReference type="SUPFAM" id="SSF51338">
    <property type="entry name" value="Composite domain of metallo-dependent hydrolases"/>
    <property type="match status" value="2"/>
</dbReference>
<comment type="similarity">
    <text evidence="1">Belongs to the metallo-dependent hydrolases superfamily. ATZ/TRZ family.</text>
</comment>
<organism evidence="4 5">
    <name type="scientific">Roseibium salinum</name>
    <dbReference type="NCBI Taxonomy" id="1604349"/>
    <lineage>
        <taxon>Bacteria</taxon>
        <taxon>Pseudomonadati</taxon>
        <taxon>Pseudomonadota</taxon>
        <taxon>Alphaproteobacteria</taxon>
        <taxon>Hyphomicrobiales</taxon>
        <taxon>Stappiaceae</taxon>
        <taxon>Roseibium</taxon>
    </lineage>
</organism>
<dbReference type="Gene3D" id="3.20.20.140">
    <property type="entry name" value="Metal-dependent hydrolases"/>
    <property type="match status" value="1"/>
</dbReference>
<reference evidence="4 5" key="1">
    <citation type="journal article" date="2016" name="Int. J. Syst. Evol. Microbiol.">
        <title>Labrenzia salina sp. nov., isolated from the rhizosphere of the halophyte Arthrocnemum macrostachyum.</title>
        <authorList>
            <person name="Camacho M."/>
            <person name="Redondo-Gomez S."/>
            <person name="Rodriguez-Llorente I."/>
            <person name="Rohde M."/>
            <person name="Sproer C."/>
            <person name="Schumann P."/>
            <person name="Klenk H.P."/>
            <person name="Montero-Calasanz M.D.C."/>
        </authorList>
    </citation>
    <scope>NUCLEOTIDE SEQUENCE [LARGE SCALE GENOMIC DNA]</scope>
    <source>
        <strain evidence="4 5">DSM 29163</strain>
    </source>
</reference>
<evidence type="ECO:0000259" key="3">
    <source>
        <dbReference type="Pfam" id="PF01979"/>
    </source>
</evidence>
<feature type="domain" description="Amidohydrolase-related" evidence="3">
    <location>
        <begin position="58"/>
        <end position="444"/>
    </location>
</feature>
<protein>
    <submittedName>
        <fullName evidence="4">8-oxoguanine deaminase</fullName>
        <ecNumber evidence="4">3.5.4.32</ecNumber>
    </submittedName>
</protein>
<evidence type="ECO:0000313" key="5">
    <source>
        <dbReference type="Proteomes" id="UP001300261"/>
    </source>
</evidence>
<dbReference type="SUPFAM" id="SSF51556">
    <property type="entry name" value="Metallo-dependent hydrolases"/>
    <property type="match status" value="1"/>
</dbReference>
<gene>
    <name evidence="4" type="ORF">ON753_11955</name>
</gene>
<proteinExistence type="inferred from homology"/>
<keyword evidence="2 4" id="KW-0378">Hydrolase</keyword>
<dbReference type="CDD" id="cd01298">
    <property type="entry name" value="ATZ_TRZ_like"/>
    <property type="match status" value="1"/>
</dbReference>
<dbReference type="EC" id="3.5.4.32" evidence="4"/>
<comment type="caution">
    <text evidence="4">The sequence shown here is derived from an EMBL/GenBank/DDBJ whole genome shotgun (WGS) entry which is preliminary data.</text>
</comment>
<name>A0ABT3R1G0_9HYPH</name>
<dbReference type="GO" id="GO:0102127">
    <property type="term" value="F:8-oxoguanine deaminase activity"/>
    <property type="evidence" value="ECO:0007669"/>
    <property type="project" value="UniProtKB-EC"/>
</dbReference>
<dbReference type="Gene3D" id="2.30.40.10">
    <property type="entry name" value="Urease, subunit C, domain 1"/>
    <property type="match status" value="1"/>
</dbReference>
<dbReference type="RefSeq" id="WP_265962775.1">
    <property type="nucleotide sequence ID" value="NZ_JAPEVI010000003.1"/>
</dbReference>
<dbReference type="NCBIfam" id="NF006055">
    <property type="entry name" value="PRK08203.1"/>
    <property type="match status" value="1"/>
</dbReference>
<keyword evidence="5" id="KW-1185">Reference proteome</keyword>
<sequence length="473" mass="51364">MVQTLLLKNADMLVTMDGTRREIPGGGLYAEDGVIKRVGLSGELPETADNVIDARGQIVLPGFVNTHHHLNQTLTRNLPAAQNNNLFAWLQAHYRIWARTNPEASRASTLIGLAELALSGCTTVFDHTYLFQSGNKVDYQIEAAKELGVRFHASRGSMSLGVSKGGLPPDECVEDEEEILKDSIRVIDRYHDASFAAMTRIVVAPCSPFSVSENLLRESARLARDKGVMLHTHLCETYDEERYTLEHFGKRPVEWMEGLEWTGPDVWFAHAVHVDDDEIKLFARTGCGAAHCPCSNMRLASGIAPVKKYMAAGVKVGLGVDGSASNDSSNMLLEVRQAMLLARLQLGLLPPEGPRRHALLPPSHPLRAGEWMTAREALELATIGGASVLGRDDIGSLETGKCADFFTLDLNTVQFAGALHDPVAAVVFCAPQKVETTVVGGRVVVDGGEIVTMDMAPVVEAHNRLSLALTSEI</sequence>
<dbReference type="InterPro" id="IPR032466">
    <property type="entry name" value="Metal_Hydrolase"/>
</dbReference>
<evidence type="ECO:0000313" key="4">
    <source>
        <dbReference type="EMBL" id="MCX2723081.1"/>
    </source>
</evidence>
<dbReference type="PANTHER" id="PTHR43794">
    <property type="entry name" value="AMINOHYDROLASE SSNA-RELATED"/>
    <property type="match status" value="1"/>
</dbReference>